<comment type="caution">
    <text evidence="2">The sequence shown here is derived from an EMBL/GenBank/DDBJ whole genome shotgun (WGS) entry which is preliminary data.</text>
</comment>
<sequence>MALRISFSLILLFSILFLPFYISAILVLIGMAYFSFFIEAGLLFLLSDLLYAVKEIKFFNITFVSFLFSIIFLLVIEFLKKKLRFYPKEIK</sequence>
<keyword evidence="1" id="KW-0472">Membrane</keyword>
<keyword evidence="1" id="KW-0812">Transmembrane</keyword>
<feature type="transmembrane region" description="Helical" evidence="1">
    <location>
        <begin position="7"/>
        <end position="38"/>
    </location>
</feature>
<evidence type="ECO:0000313" key="3">
    <source>
        <dbReference type="Proteomes" id="UP000179352"/>
    </source>
</evidence>
<dbReference type="STRING" id="1801770.A3A01_00615"/>
<dbReference type="EMBL" id="MFUU01000018">
    <property type="protein sequence ID" value="OGI85784.1"/>
    <property type="molecule type" value="Genomic_DNA"/>
</dbReference>
<accession>A0A1F6WVE4</accession>
<protein>
    <submittedName>
        <fullName evidence="2">Uncharacterized protein</fullName>
    </submittedName>
</protein>
<gene>
    <name evidence="2" type="ORF">A3A01_00615</name>
</gene>
<evidence type="ECO:0000256" key="1">
    <source>
        <dbReference type="SAM" id="Phobius"/>
    </source>
</evidence>
<feature type="transmembrane region" description="Helical" evidence="1">
    <location>
        <begin position="58"/>
        <end position="79"/>
    </location>
</feature>
<dbReference type="AlphaFoldDB" id="A0A1F6WVE4"/>
<organism evidence="2 3">
    <name type="scientific">Candidatus Nomurabacteria bacterium RIFCSPLOWO2_01_FULL_39_17</name>
    <dbReference type="NCBI Taxonomy" id="1801770"/>
    <lineage>
        <taxon>Bacteria</taxon>
        <taxon>Candidatus Nomuraibacteriota</taxon>
    </lineage>
</organism>
<proteinExistence type="predicted"/>
<reference evidence="2 3" key="1">
    <citation type="journal article" date="2016" name="Nat. Commun.">
        <title>Thousands of microbial genomes shed light on interconnected biogeochemical processes in an aquifer system.</title>
        <authorList>
            <person name="Anantharaman K."/>
            <person name="Brown C.T."/>
            <person name="Hug L.A."/>
            <person name="Sharon I."/>
            <person name="Castelle C.J."/>
            <person name="Probst A.J."/>
            <person name="Thomas B.C."/>
            <person name="Singh A."/>
            <person name="Wilkins M.J."/>
            <person name="Karaoz U."/>
            <person name="Brodie E.L."/>
            <person name="Williams K.H."/>
            <person name="Hubbard S.S."/>
            <person name="Banfield J.F."/>
        </authorList>
    </citation>
    <scope>NUCLEOTIDE SEQUENCE [LARGE SCALE GENOMIC DNA]</scope>
</reference>
<name>A0A1F6WVE4_9BACT</name>
<dbReference type="Proteomes" id="UP000179352">
    <property type="component" value="Unassembled WGS sequence"/>
</dbReference>
<evidence type="ECO:0000313" key="2">
    <source>
        <dbReference type="EMBL" id="OGI85784.1"/>
    </source>
</evidence>
<keyword evidence="1" id="KW-1133">Transmembrane helix</keyword>